<comment type="pathway">
    <text evidence="6">Polyol metabolism; myo-inositol biosynthesis; myo-inositol from D-glucose 6-phosphate: step 2/2.</text>
</comment>
<comment type="similarity">
    <text evidence="1 6">Belongs to the inositol monophosphatase superfamily.</text>
</comment>
<evidence type="ECO:0000256" key="2">
    <source>
        <dbReference type="ARBA" id="ARBA00022723"/>
    </source>
</evidence>
<dbReference type="FunFam" id="3.30.540.10:FF:000004">
    <property type="entry name" value="Inositol-1-monophosphatase"/>
    <property type="match status" value="1"/>
</dbReference>
<name>A0A5E4N817_9HEMI</name>
<dbReference type="InterPro" id="IPR033942">
    <property type="entry name" value="IMPase"/>
</dbReference>
<gene>
    <name evidence="7" type="ORF">CINCED_3A019917</name>
</gene>
<dbReference type="InterPro" id="IPR020552">
    <property type="entry name" value="Inositol_monoPase_Li-sen"/>
</dbReference>
<dbReference type="PANTHER" id="PTHR20854:SF25">
    <property type="entry name" value="INOSITOL-1-MONOPHOSPHATASE"/>
    <property type="match status" value="1"/>
</dbReference>
<proteinExistence type="inferred from homology"/>
<dbReference type="CDD" id="cd01639">
    <property type="entry name" value="IMPase"/>
    <property type="match status" value="1"/>
</dbReference>
<dbReference type="Gene3D" id="3.30.540.10">
    <property type="entry name" value="Fructose-1,6-Bisphosphatase, subunit A, domain 1"/>
    <property type="match status" value="1"/>
</dbReference>
<dbReference type="GO" id="GO:0046854">
    <property type="term" value="P:phosphatidylinositol phosphate biosynthetic process"/>
    <property type="evidence" value="ECO:0007669"/>
    <property type="project" value="InterPro"/>
</dbReference>
<evidence type="ECO:0000256" key="3">
    <source>
        <dbReference type="ARBA" id="ARBA00022801"/>
    </source>
</evidence>
<dbReference type="Gene3D" id="3.40.190.80">
    <property type="match status" value="1"/>
</dbReference>
<dbReference type="EMBL" id="CABPRJ010001899">
    <property type="protein sequence ID" value="VVC40010.1"/>
    <property type="molecule type" value="Genomic_DNA"/>
</dbReference>
<keyword evidence="3 6" id="KW-0378">Hydrolase</keyword>
<dbReference type="GO" id="GO:0008934">
    <property type="term" value="F:inositol monophosphate 1-phosphatase activity"/>
    <property type="evidence" value="ECO:0007669"/>
    <property type="project" value="InterPro"/>
</dbReference>
<dbReference type="GO" id="GO:0006021">
    <property type="term" value="P:inositol biosynthetic process"/>
    <property type="evidence" value="ECO:0007669"/>
    <property type="project" value="UniProtKB-UniPathway"/>
</dbReference>
<dbReference type="OrthoDB" id="10254945at2759"/>
<reference evidence="7 8" key="1">
    <citation type="submission" date="2019-08" db="EMBL/GenBank/DDBJ databases">
        <authorList>
            <person name="Alioto T."/>
            <person name="Alioto T."/>
            <person name="Gomez Garrido J."/>
        </authorList>
    </citation>
    <scope>NUCLEOTIDE SEQUENCE [LARGE SCALE GENOMIC DNA]</scope>
</reference>
<keyword evidence="2 5" id="KW-0479">Metal-binding</keyword>
<feature type="binding site" evidence="5">
    <location>
        <position position="89"/>
    </location>
    <ligand>
        <name>Mg(2+)</name>
        <dbReference type="ChEBI" id="CHEBI:18420"/>
        <label>1</label>
        <note>catalytic</note>
    </ligand>
</feature>
<comment type="cofactor">
    <cofactor evidence="5 6">
        <name>Mg(2+)</name>
        <dbReference type="ChEBI" id="CHEBI:18420"/>
    </cofactor>
</comment>
<dbReference type="GO" id="GO:0046872">
    <property type="term" value="F:metal ion binding"/>
    <property type="evidence" value="ECO:0007669"/>
    <property type="project" value="UniProtKB-KW"/>
</dbReference>
<feature type="binding site" evidence="5">
    <location>
        <position position="88"/>
    </location>
    <ligand>
        <name>Mg(2+)</name>
        <dbReference type="ChEBI" id="CHEBI:18420"/>
        <label>1</label>
        <note>catalytic</note>
    </ligand>
</feature>
<dbReference type="AlphaFoldDB" id="A0A5E4N817"/>
<evidence type="ECO:0000256" key="6">
    <source>
        <dbReference type="RuleBase" id="RU364068"/>
    </source>
</evidence>
<sequence>MSNTDTYFNNALKIVMEAGEILLKGFKSPKDVMTKQAYYDLVTQYDILVEKTIIDNLLQLYPNHKFIAEESQADAVLTNEPTWILDPIDGTTNFVQGFPFCCISLALVVENDIIIGIVYNPITNQLFTAQKGKGAYLNNERIHVSDTEDIKDAMFGFDVISIKENKNYFMKHIDIIIDNFRGSRSLGSAAITLCYLAMGAMDICSFQYLKCWDVVAGILIIQEAGGIILDSKGSNYKDIMNADIIAVSKRKLAEDFLKLKNNYSNKQ</sequence>
<dbReference type="PRINTS" id="PR00378">
    <property type="entry name" value="LIIMPHPHTASE"/>
</dbReference>
<dbReference type="InterPro" id="IPR000760">
    <property type="entry name" value="Inositol_monophosphatase-like"/>
</dbReference>
<protein>
    <recommendedName>
        <fullName evidence="6">Inositol-1-monophosphatase</fullName>
        <ecNumber evidence="6">3.1.3.25</ecNumber>
    </recommendedName>
</protein>
<evidence type="ECO:0000256" key="1">
    <source>
        <dbReference type="ARBA" id="ARBA00009759"/>
    </source>
</evidence>
<dbReference type="Pfam" id="PF00459">
    <property type="entry name" value="Inositol_P"/>
    <property type="match status" value="1"/>
</dbReference>
<keyword evidence="4 5" id="KW-0460">Magnesium</keyword>
<comment type="catalytic activity">
    <reaction evidence="6">
        <text>a myo-inositol phosphate + H2O = myo-inositol + phosphate</text>
        <dbReference type="Rhea" id="RHEA:24056"/>
        <dbReference type="ChEBI" id="CHEBI:15377"/>
        <dbReference type="ChEBI" id="CHEBI:17268"/>
        <dbReference type="ChEBI" id="CHEBI:43474"/>
        <dbReference type="ChEBI" id="CHEBI:84139"/>
        <dbReference type="EC" id="3.1.3.25"/>
    </reaction>
</comment>
<dbReference type="SUPFAM" id="SSF56655">
    <property type="entry name" value="Carbohydrate phosphatase"/>
    <property type="match status" value="1"/>
</dbReference>
<dbReference type="PRINTS" id="PR00377">
    <property type="entry name" value="IMPHPHTASES"/>
</dbReference>
<dbReference type="EC" id="3.1.3.25" evidence="6"/>
<dbReference type="UniPathway" id="UPA00823">
    <property type="reaction ID" value="UER00788"/>
</dbReference>
<feature type="binding site" evidence="5">
    <location>
        <position position="69"/>
    </location>
    <ligand>
        <name>Mg(2+)</name>
        <dbReference type="ChEBI" id="CHEBI:18420"/>
        <label>1</label>
        <note>catalytic</note>
    </ligand>
</feature>
<dbReference type="GO" id="GO:0007165">
    <property type="term" value="P:signal transduction"/>
    <property type="evidence" value="ECO:0007669"/>
    <property type="project" value="TreeGrafter"/>
</dbReference>
<dbReference type="Proteomes" id="UP000325440">
    <property type="component" value="Unassembled WGS sequence"/>
</dbReference>
<feature type="binding site" evidence="5">
    <location>
        <position position="213"/>
    </location>
    <ligand>
        <name>Mg(2+)</name>
        <dbReference type="ChEBI" id="CHEBI:18420"/>
        <label>1</label>
        <note>catalytic</note>
    </ligand>
</feature>
<accession>A0A5E4N817</accession>
<dbReference type="PANTHER" id="PTHR20854">
    <property type="entry name" value="INOSITOL MONOPHOSPHATASE"/>
    <property type="match status" value="1"/>
</dbReference>
<evidence type="ECO:0000313" key="7">
    <source>
        <dbReference type="EMBL" id="VVC40010.1"/>
    </source>
</evidence>
<organism evidence="7 8">
    <name type="scientific">Cinara cedri</name>
    <dbReference type="NCBI Taxonomy" id="506608"/>
    <lineage>
        <taxon>Eukaryota</taxon>
        <taxon>Metazoa</taxon>
        <taxon>Ecdysozoa</taxon>
        <taxon>Arthropoda</taxon>
        <taxon>Hexapoda</taxon>
        <taxon>Insecta</taxon>
        <taxon>Pterygota</taxon>
        <taxon>Neoptera</taxon>
        <taxon>Paraneoptera</taxon>
        <taxon>Hemiptera</taxon>
        <taxon>Sternorrhyncha</taxon>
        <taxon>Aphidomorpha</taxon>
        <taxon>Aphidoidea</taxon>
        <taxon>Aphididae</taxon>
        <taxon>Lachninae</taxon>
        <taxon>Cinara</taxon>
    </lineage>
</organism>
<feature type="binding site" evidence="5">
    <location>
        <position position="86"/>
    </location>
    <ligand>
        <name>Mg(2+)</name>
        <dbReference type="ChEBI" id="CHEBI:18420"/>
        <label>1</label>
        <note>catalytic</note>
    </ligand>
</feature>
<evidence type="ECO:0000256" key="4">
    <source>
        <dbReference type="ARBA" id="ARBA00022842"/>
    </source>
</evidence>
<evidence type="ECO:0000256" key="5">
    <source>
        <dbReference type="PIRSR" id="PIRSR600760-2"/>
    </source>
</evidence>
<keyword evidence="8" id="KW-1185">Reference proteome</keyword>
<evidence type="ECO:0000313" key="8">
    <source>
        <dbReference type="Proteomes" id="UP000325440"/>
    </source>
</evidence>